<protein>
    <submittedName>
        <fullName evidence="1">Uncharacterized protein</fullName>
    </submittedName>
</protein>
<name>A0ABP6FVB9_9ACTN</name>
<dbReference type="Proteomes" id="UP001501666">
    <property type="component" value="Unassembled WGS sequence"/>
</dbReference>
<evidence type="ECO:0000313" key="2">
    <source>
        <dbReference type="Proteomes" id="UP001501666"/>
    </source>
</evidence>
<organism evidence="1 2">
    <name type="scientific">Nonomuraea recticatena</name>
    <dbReference type="NCBI Taxonomy" id="46178"/>
    <lineage>
        <taxon>Bacteria</taxon>
        <taxon>Bacillati</taxon>
        <taxon>Actinomycetota</taxon>
        <taxon>Actinomycetes</taxon>
        <taxon>Streptosporangiales</taxon>
        <taxon>Streptosporangiaceae</taxon>
        <taxon>Nonomuraea</taxon>
    </lineage>
</organism>
<evidence type="ECO:0000313" key="1">
    <source>
        <dbReference type="EMBL" id="GAA2701818.1"/>
    </source>
</evidence>
<proteinExistence type="predicted"/>
<dbReference type="EMBL" id="BAAATE010000072">
    <property type="protein sequence ID" value="GAA2701818.1"/>
    <property type="molecule type" value="Genomic_DNA"/>
</dbReference>
<reference evidence="2" key="1">
    <citation type="journal article" date="2019" name="Int. J. Syst. Evol. Microbiol.">
        <title>The Global Catalogue of Microorganisms (GCM) 10K type strain sequencing project: providing services to taxonomists for standard genome sequencing and annotation.</title>
        <authorList>
            <consortium name="The Broad Institute Genomics Platform"/>
            <consortium name="The Broad Institute Genome Sequencing Center for Infectious Disease"/>
            <person name="Wu L."/>
            <person name="Ma J."/>
        </authorList>
    </citation>
    <scope>NUCLEOTIDE SEQUENCE [LARGE SCALE GENOMIC DNA]</scope>
    <source>
        <strain evidence="2">JCM 6835</strain>
    </source>
</reference>
<gene>
    <name evidence="1" type="ORF">GCM10010412_099710</name>
</gene>
<keyword evidence="2" id="KW-1185">Reference proteome</keyword>
<accession>A0ABP6FVB9</accession>
<sequence length="196" mass="22008">MAAEPEIQQSARAGEFGTGFDEESLRRGIEMVPSCDVGTSLMRRWKPGEAGAHRGGAAIISAIVDVRRIGYRGDLTSGDVRALYRHYLPGEAADPRRWTRGVHRRDHRRLIRRSQVRILQGALLHLRKLQPRPRAGTAWGKYEAKLTQPPSGLYRFKTHPHGLSWRFFGSGSPHCAYRTLLVNSFQAVRAGSSRAR</sequence>
<comment type="caution">
    <text evidence="1">The sequence shown here is derived from an EMBL/GenBank/DDBJ whole genome shotgun (WGS) entry which is preliminary data.</text>
</comment>